<dbReference type="Proteomes" id="UP000670947">
    <property type="component" value="Unassembled WGS sequence"/>
</dbReference>
<evidence type="ECO:0000256" key="4">
    <source>
        <dbReference type="ARBA" id="ARBA00023163"/>
    </source>
</evidence>
<dbReference type="Gene3D" id="3.40.190.290">
    <property type="match status" value="1"/>
</dbReference>
<dbReference type="InterPro" id="IPR036390">
    <property type="entry name" value="WH_DNA-bd_sf"/>
</dbReference>
<protein>
    <submittedName>
        <fullName evidence="6">LysR family transcriptional regulator</fullName>
    </submittedName>
</protein>
<dbReference type="SUPFAM" id="SSF46785">
    <property type="entry name" value="Winged helix' DNA-binding domain"/>
    <property type="match status" value="1"/>
</dbReference>
<keyword evidence="7" id="KW-1185">Reference proteome</keyword>
<dbReference type="InterPro" id="IPR000847">
    <property type="entry name" value="LysR_HTH_N"/>
</dbReference>
<gene>
    <name evidence="6" type="ORF">I8J29_14450</name>
</gene>
<evidence type="ECO:0000313" key="6">
    <source>
        <dbReference type="EMBL" id="MBO7745409.1"/>
    </source>
</evidence>
<name>A0ABS3WAS2_9BACL</name>
<comment type="caution">
    <text evidence="6">The sequence shown here is derived from an EMBL/GenBank/DDBJ whole genome shotgun (WGS) entry which is preliminary data.</text>
</comment>
<dbReference type="InterPro" id="IPR036388">
    <property type="entry name" value="WH-like_DNA-bd_sf"/>
</dbReference>
<reference evidence="6 7" key="1">
    <citation type="submission" date="2021-03" db="EMBL/GenBank/DDBJ databases">
        <title>Paenibacillus artemisicola MWE-103 whole genome sequence.</title>
        <authorList>
            <person name="Ham Y.J."/>
        </authorList>
    </citation>
    <scope>NUCLEOTIDE SEQUENCE [LARGE SCALE GENOMIC DNA]</scope>
    <source>
        <strain evidence="6 7">MWE-103</strain>
    </source>
</reference>
<comment type="similarity">
    <text evidence="1">Belongs to the LysR transcriptional regulatory family.</text>
</comment>
<dbReference type="Pfam" id="PF00126">
    <property type="entry name" value="HTH_1"/>
    <property type="match status" value="1"/>
</dbReference>
<keyword evidence="3" id="KW-0238">DNA-binding</keyword>
<feature type="domain" description="HTH lysR-type" evidence="5">
    <location>
        <begin position="1"/>
        <end position="58"/>
    </location>
</feature>
<proteinExistence type="inferred from homology"/>
<sequence>MRMEWLEAFRQTAETKSLTKASESLHISQPALSKQIRNLETELGAQLLTRSSVGVALTPAGRILLERSKVIANEVNAMKREIALMQDEGKVDLTIGSWPSVATIFLPARIAGNRQATTKLEIKIRVFYCFHDFLTHLDNGILDAAFFDDRGVKHAYHSTPAFTEPFYLFVNNHHPLYGSRDEVSFDEIKQETFVMLPDGCDVRMLVDEAFAARGEQLNVALEIELGQSILGFIHANLGISILPAIFISQMKPTIKAIPIQDFESYRQISVITRDEAVSKRLLSFMFNP</sequence>
<dbReference type="InterPro" id="IPR005119">
    <property type="entry name" value="LysR_subst-bd"/>
</dbReference>
<evidence type="ECO:0000256" key="1">
    <source>
        <dbReference type="ARBA" id="ARBA00009437"/>
    </source>
</evidence>
<dbReference type="Gene3D" id="1.10.10.10">
    <property type="entry name" value="Winged helix-like DNA-binding domain superfamily/Winged helix DNA-binding domain"/>
    <property type="match status" value="1"/>
</dbReference>
<evidence type="ECO:0000256" key="3">
    <source>
        <dbReference type="ARBA" id="ARBA00023125"/>
    </source>
</evidence>
<keyword evidence="4" id="KW-0804">Transcription</keyword>
<dbReference type="SUPFAM" id="SSF53850">
    <property type="entry name" value="Periplasmic binding protein-like II"/>
    <property type="match status" value="1"/>
</dbReference>
<dbReference type="EMBL" id="JAGGDJ010000009">
    <property type="protein sequence ID" value="MBO7745409.1"/>
    <property type="molecule type" value="Genomic_DNA"/>
</dbReference>
<evidence type="ECO:0000259" key="5">
    <source>
        <dbReference type="PROSITE" id="PS50931"/>
    </source>
</evidence>
<evidence type="ECO:0000313" key="7">
    <source>
        <dbReference type="Proteomes" id="UP000670947"/>
    </source>
</evidence>
<dbReference type="PROSITE" id="PS50931">
    <property type="entry name" value="HTH_LYSR"/>
    <property type="match status" value="1"/>
</dbReference>
<dbReference type="PRINTS" id="PR00039">
    <property type="entry name" value="HTHLYSR"/>
</dbReference>
<dbReference type="Pfam" id="PF03466">
    <property type="entry name" value="LysR_substrate"/>
    <property type="match status" value="1"/>
</dbReference>
<dbReference type="RefSeq" id="WP_208848279.1">
    <property type="nucleotide sequence ID" value="NZ_JAGGDJ010000009.1"/>
</dbReference>
<dbReference type="PANTHER" id="PTHR30419">
    <property type="entry name" value="HTH-TYPE TRANSCRIPTIONAL REGULATOR YBHD"/>
    <property type="match status" value="1"/>
</dbReference>
<dbReference type="CDD" id="cd05466">
    <property type="entry name" value="PBP2_LTTR_substrate"/>
    <property type="match status" value="1"/>
</dbReference>
<organism evidence="6 7">
    <name type="scientific">Paenibacillus artemisiicola</name>
    <dbReference type="NCBI Taxonomy" id="1172618"/>
    <lineage>
        <taxon>Bacteria</taxon>
        <taxon>Bacillati</taxon>
        <taxon>Bacillota</taxon>
        <taxon>Bacilli</taxon>
        <taxon>Bacillales</taxon>
        <taxon>Paenibacillaceae</taxon>
        <taxon>Paenibacillus</taxon>
    </lineage>
</organism>
<accession>A0ABS3WAS2</accession>
<dbReference type="InterPro" id="IPR050950">
    <property type="entry name" value="HTH-type_LysR_regulators"/>
</dbReference>
<keyword evidence="2" id="KW-0805">Transcription regulation</keyword>
<evidence type="ECO:0000256" key="2">
    <source>
        <dbReference type="ARBA" id="ARBA00023015"/>
    </source>
</evidence>